<evidence type="ECO:0000313" key="2">
    <source>
        <dbReference type="Proteomes" id="UP000000268"/>
    </source>
</evidence>
<proteinExistence type="predicted"/>
<organism evidence="1 2">
    <name type="scientific">Acaryochloris marina (strain MBIC 11017)</name>
    <dbReference type="NCBI Taxonomy" id="329726"/>
    <lineage>
        <taxon>Bacteria</taxon>
        <taxon>Bacillati</taxon>
        <taxon>Cyanobacteriota</taxon>
        <taxon>Cyanophyceae</taxon>
        <taxon>Acaryochloridales</taxon>
        <taxon>Acaryochloridaceae</taxon>
        <taxon>Acaryochloris</taxon>
    </lineage>
</organism>
<gene>
    <name evidence="1" type="ordered locus">AM1_D0101</name>
</gene>
<dbReference type="EMBL" id="CP000841">
    <property type="protein sequence ID" value="ABW32596.1"/>
    <property type="molecule type" value="Genomic_DNA"/>
</dbReference>
<dbReference type="KEGG" id="amr:AM1_D0101"/>
<name>A8ZNL0_ACAM1</name>
<dbReference type="AlphaFoldDB" id="A8ZNL0"/>
<dbReference type="HOGENOM" id="CLU_125852_4_0_3"/>
<accession>A8ZNL0</accession>
<evidence type="ECO:0000313" key="1">
    <source>
        <dbReference type="EMBL" id="ABW32596.1"/>
    </source>
</evidence>
<sequence>MILGINDAPSYEGLIQEFPPRPIHNDSQLQAAQNRIDALIDLERELTSDESDYLDILGTLVWEYEQTLEPIPDINGVELLKVLVEERGLRQKDLVPIFKAESIVSDVFK</sequence>
<geneLocation type="plasmid" evidence="1 2">
    <name>pREB4</name>
</geneLocation>
<protein>
    <submittedName>
        <fullName evidence="1">Transcriptional regulator containing helix turn helix domain</fullName>
    </submittedName>
</protein>
<keyword evidence="2" id="KW-1185">Reference proteome</keyword>
<dbReference type="Proteomes" id="UP000000268">
    <property type="component" value="Plasmid pREB4"/>
</dbReference>
<keyword evidence="1" id="KW-0614">Plasmid</keyword>
<reference evidence="1 2" key="1">
    <citation type="journal article" date="2008" name="Proc. Natl. Acad. Sci. U.S.A.">
        <title>Niche adaptation and genome expansion in the chlorophyll d-producing cyanobacterium Acaryochloris marina.</title>
        <authorList>
            <person name="Swingley W.D."/>
            <person name="Chen M."/>
            <person name="Cheung P.C."/>
            <person name="Conrad A.L."/>
            <person name="Dejesa L.C."/>
            <person name="Hao J."/>
            <person name="Honchak B.M."/>
            <person name="Karbach L.E."/>
            <person name="Kurdoglu A."/>
            <person name="Lahiri S."/>
            <person name="Mastrian S.D."/>
            <person name="Miyashita H."/>
            <person name="Page L."/>
            <person name="Ramakrishna P."/>
            <person name="Satoh S."/>
            <person name="Sattley W.M."/>
            <person name="Shimada Y."/>
            <person name="Taylor H.L."/>
            <person name="Tomo T."/>
            <person name="Tsuchiya T."/>
            <person name="Wang Z.T."/>
            <person name="Raymond J."/>
            <person name="Mimuro M."/>
            <person name="Blankenship R.E."/>
            <person name="Touchman J.W."/>
        </authorList>
    </citation>
    <scope>NUCLEOTIDE SEQUENCE [LARGE SCALE GENOMIC DNA]</scope>
    <source>
        <strain evidence="2">MBIC 11017</strain>
        <plasmid evidence="2">Plasmid pREB4</plasmid>
    </source>
</reference>